<evidence type="ECO:0000313" key="1">
    <source>
        <dbReference type="EMBL" id="NVI48085.1"/>
    </source>
</evidence>
<gene>
    <name evidence="1" type="ORF">HAP48_035100</name>
</gene>
<comment type="caution">
    <text evidence="1">The sequence shown here is derived from an EMBL/GenBank/DDBJ whole genome shotgun (WGS) entry which is preliminary data.</text>
</comment>
<dbReference type="EMBL" id="JAAOLE020000001">
    <property type="protein sequence ID" value="NVI48085.1"/>
    <property type="molecule type" value="Genomic_DNA"/>
</dbReference>
<reference evidence="1" key="1">
    <citation type="submission" date="2020-06" db="EMBL/GenBank/DDBJ databases">
        <title>Whole Genome Sequence of Bradyrhizobium sp. Strain 1S1.</title>
        <authorList>
            <person name="Bromfield E.S.P."/>
            <person name="Cloutier S."/>
        </authorList>
    </citation>
    <scope>NUCLEOTIDE SEQUENCE [LARGE SCALE GENOMIC DNA]</scope>
    <source>
        <strain evidence="1">1S1</strain>
    </source>
</reference>
<accession>A0A973W6K1</accession>
<protein>
    <submittedName>
        <fullName evidence="1">Uncharacterized protein</fullName>
    </submittedName>
</protein>
<name>A0A973W6K1_9BRAD</name>
<sequence>MTNKINAWTDFQQFMDDCCQRLNVDPDVSGHGRWWRAMTYQVFVTDGKVKGQRVVMPGDPDNSVVLHALRGDTPDFSSTGRFKRMPLGGAFFDDADILEIEDWIRRGCPENPDPIPMA</sequence>
<dbReference type="RefSeq" id="WP_166214558.1">
    <property type="nucleotide sequence ID" value="NZ_CP088285.1"/>
</dbReference>
<organism evidence="1">
    <name type="scientific">Bradyrhizobium septentrionale</name>
    <dbReference type="NCBI Taxonomy" id="1404411"/>
    <lineage>
        <taxon>Bacteria</taxon>
        <taxon>Pseudomonadati</taxon>
        <taxon>Pseudomonadota</taxon>
        <taxon>Alphaproteobacteria</taxon>
        <taxon>Hyphomicrobiales</taxon>
        <taxon>Nitrobacteraceae</taxon>
        <taxon>Bradyrhizobium</taxon>
    </lineage>
</organism>
<dbReference type="AlphaFoldDB" id="A0A973W6K1"/>
<proteinExistence type="predicted"/>